<gene>
    <name evidence="1" type="ORF">DUPY_51120</name>
</gene>
<keyword evidence="2" id="KW-1185">Reference proteome</keyword>
<dbReference type="EMBL" id="LROM01000152">
    <property type="protein sequence ID" value="OEZ91500.1"/>
    <property type="molecule type" value="Genomic_DNA"/>
</dbReference>
<comment type="caution">
    <text evidence="1">The sequence shown here is derived from an EMBL/GenBank/DDBJ whole genome shotgun (WGS) entry which is preliminary data.</text>
</comment>
<sequence>MNLAEYFALARGNQLRLSEALDIPQANVSRYASGVNPIPVEHGAAIERATGGAVTRQELFPEKWASIWPELVLQAHIYGSITLMLAELRKQNTLLEVLAKQGDITVAARSTACADLCSVVRPATGAAASGLPG</sequence>
<dbReference type="Proteomes" id="UP000175989">
    <property type="component" value="Unassembled WGS sequence"/>
</dbReference>
<dbReference type="Gene3D" id="1.10.260.40">
    <property type="entry name" value="lambda repressor-like DNA-binding domains"/>
    <property type="match status" value="1"/>
</dbReference>
<evidence type="ECO:0000313" key="2">
    <source>
        <dbReference type="Proteomes" id="UP000175989"/>
    </source>
</evidence>
<name>A0A1E7W663_9BURK</name>
<dbReference type="GO" id="GO:0003677">
    <property type="term" value="F:DNA binding"/>
    <property type="evidence" value="ECO:0007669"/>
    <property type="project" value="InterPro"/>
</dbReference>
<dbReference type="OrthoDB" id="6446140at2"/>
<accession>A0A1E7W663</accession>
<dbReference type="InterPro" id="IPR031856">
    <property type="entry name" value="YdaS_toxin-like"/>
</dbReference>
<dbReference type="AlphaFoldDB" id="A0A1E7W663"/>
<dbReference type="InterPro" id="IPR010982">
    <property type="entry name" value="Lambda_DNA-bd_dom_sf"/>
</dbReference>
<protein>
    <submittedName>
        <fullName evidence="1">Uncharacterized protein</fullName>
    </submittedName>
</protein>
<proteinExistence type="predicted"/>
<dbReference type="Pfam" id="PF15943">
    <property type="entry name" value="YdaS_toxin"/>
    <property type="match status" value="1"/>
</dbReference>
<organism evidence="1 2">
    <name type="scientific">Duganella phyllosphaerae</name>
    <dbReference type="NCBI Taxonomy" id="762836"/>
    <lineage>
        <taxon>Bacteria</taxon>
        <taxon>Pseudomonadati</taxon>
        <taxon>Pseudomonadota</taxon>
        <taxon>Betaproteobacteria</taxon>
        <taxon>Burkholderiales</taxon>
        <taxon>Oxalobacteraceae</taxon>
        <taxon>Telluria group</taxon>
        <taxon>Duganella</taxon>
    </lineage>
</organism>
<dbReference type="SUPFAM" id="SSF47413">
    <property type="entry name" value="lambda repressor-like DNA-binding domains"/>
    <property type="match status" value="1"/>
</dbReference>
<reference evidence="2" key="1">
    <citation type="journal article" date="2016" name="Front. Microbiol.">
        <title>Molecular Keys to the Janthinobacterium and Duganella spp. Interaction with the Plant Pathogen Fusarium graminearum.</title>
        <authorList>
            <person name="Haack F.S."/>
            <person name="Poehlein A."/>
            <person name="Kroger C."/>
            <person name="Voigt C.A."/>
            <person name="Piepenbring M."/>
            <person name="Bode H.B."/>
            <person name="Daniel R."/>
            <person name="Schafer W."/>
            <person name="Streit W.R."/>
        </authorList>
    </citation>
    <scope>NUCLEOTIDE SEQUENCE [LARGE SCALE GENOMIC DNA]</scope>
    <source>
        <strain evidence="2">T54</strain>
    </source>
</reference>
<evidence type="ECO:0000313" key="1">
    <source>
        <dbReference type="EMBL" id="OEZ91500.1"/>
    </source>
</evidence>
<dbReference type="RefSeq" id="WP_070251975.1">
    <property type="nucleotide sequence ID" value="NZ_LROM01000152.1"/>
</dbReference>